<dbReference type="PANTHER" id="PTHR46848">
    <property type="entry name" value="REGULATOR OF G-PROTEIN SIGNALING 3"/>
    <property type="match status" value="1"/>
</dbReference>
<dbReference type="SUPFAM" id="SSF48065">
    <property type="entry name" value="DBL homology domain (DH-domain)"/>
    <property type="match status" value="1"/>
</dbReference>
<keyword evidence="4" id="KW-1185">Reference proteome</keyword>
<feature type="region of interest" description="Disordered" evidence="1">
    <location>
        <begin position="414"/>
        <end position="435"/>
    </location>
</feature>
<feature type="compositionally biased region" description="Basic and acidic residues" evidence="1">
    <location>
        <begin position="87"/>
        <end position="98"/>
    </location>
</feature>
<dbReference type="OrthoDB" id="410721at2759"/>
<feature type="compositionally biased region" description="Acidic residues" evidence="1">
    <location>
        <begin position="1350"/>
        <end position="1360"/>
    </location>
</feature>
<dbReference type="Proteomes" id="UP000479000">
    <property type="component" value="Unassembled WGS sequence"/>
</dbReference>
<evidence type="ECO:0000313" key="4">
    <source>
        <dbReference type="Proteomes" id="UP000479000"/>
    </source>
</evidence>
<feature type="region of interest" description="Disordered" evidence="1">
    <location>
        <begin position="625"/>
        <end position="659"/>
    </location>
</feature>
<evidence type="ECO:0000256" key="1">
    <source>
        <dbReference type="SAM" id="MobiDB-lite"/>
    </source>
</evidence>
<dbReference type="InterPro" id="IPR036034">
    <property type="entry name" value="PDZ_sf"/>
</dbReference>
<feature type="region of interest" description="Disordered" evidence="1">
    <location>
        <begin position="75"/>
        <end position="98"/>
    </location>
</feature>
<dbReference type="GO" id="GO:0005886">
    <property type="term" value="C:plasma membrane"/>
    <property type="evidence" value="ECO:0007669"/>
    <property type="project" value="TreeGrafter"/>
</dbReference>
<feature type="domain" description="PDZ" evidence="2">
    <location>
        <begin position="799"/>
        <end position="877"/>
    </location>
</feature>
<feature type="compositionally biased region" description="Gly residues" evidence="1">
    <location>
        <begin position="878"/>
        <end position="887"/>
    </location>
</feature>
<feature type="region of interest" description="Disordered" evidence="1">
    <location>
        <begin position="1"/>
        <end position="33"/>
    </location>
</feature>
<feature type="compositionally biased region" description="Polar residues" evidence="1">
    <location>
        <begin position="1189"/>
        <end position="1207"/>
    </location>
</feature>
<dbReference type="EMBL" id="CADCXU010035412">
    <property type="protein sequence ID" value="CAB0020598.1"/>
    <property type="molecule type" value="Genomic_DNA"/>
</dbReference>
<dbReference type="Pfam" id="PF00595">
    <property type="entry name" value="PDZ"/>
    <property type="match status" value="1"/>
</dbReference>
<feature type="region of interest" description="Disordered" evidence="1">
    <location>
        <begin position="1231"/>
        <end position="1416"/>
    </location>
</feature>
<dbReference type="SMART" id="SM00228">
    <property type="entry name" value="PDZ"/>
    <property type="match status" value="1"/>
</dbReference>
<feature type="compositionally biased region" description="Basic and acidic residues" evidence="1">
    <location>
        <begin position="643"/>
        <end position="657"/>
    </location>
</feature>
<protein>
    <recommendedName>
        <fullName evidence="2">PDZ domain-containing protein</fullName>
    </recommendedName>
</protein>
<evidence type="ECO:0000313" key="3">
    <source>
        <dbReference type="EMBL" id="CAB0020598.1"/>
    </source>
</evidence>
<proteinExistence type="predicted"/>
<feature type="region of interest" description="Disordered" evidence="1">
    <location>
        <begin position="877"/>
        <end position="903"/>
    </location>
</feature>
<feature type="compositionally biased region" description="Low complexity" evidence="1">
    <location>
        <begin position="1310"/>
        <end position="1323"/>
    </location>
</feature>
<dbReference type="PANTHER" id="PTHR46848:SF1">
    <property type="entry name" value="REGULATOR OF G-PROTEIN SIGNALING 3"/>
    <property type="match status" value="1"/>
</dbReference>
<dbReference type="PROSITE" id="PS50106">
    <property type="entry name" value="PDZ"/>
    <property type="match status" value="1"/>
</dbReference>
<dbReference type="InterPro" id="IPR035899">
    <property type="entry name" value="DBL_dom_sf"/>
</dbReference>
<feature type="compositionally biased region" description="Basic and acidic residues" evidence="1">
    <location>
        <begin position="18"/>
        <end position="32"/>
    </location>
</feature>
<reference evidence="3 4" key="1">
    <citation type="submission" date="2020-02" db="EMBL/GenBank/DDBJ databases">
        <authorList>
            <person name="Ferguson B K."/>
        </authorList>
    </citation>
    <scope>NUCLEOTIDE SEQUENCE [LARGE SCALE GENOMIC DNA]</scope>
</reference>
<dbReference type="SUPFAM" id="SSF50156">
    <property type="entry name" value="PDZ domain-like"/>
    <property type="match status" value="1"/>
</dbReference>
<feature type="compositionally biased region" description="Polar residues" evidence="1">
    <location>
        <begin position="1"/>
        <end position="14"/>
    </location>
</feature>
<dbReference type="Gene3D" id="2.30.42.10">
    <property type="match status" value="1"/>
</dbReference>
<feature type="region of interest" description="Disordered" evidence="1">
    <location>
        <begin position="1184"/>
        <end position="1207"/>
    </location>
</feature>
<feature type="compositionally biased region" description="Polar residues" evidence="1">
    <location>
        <begin position="1232"/>
        <end position="1251"/>
    </location>
</feature>
<organism evidence="3 4">
    <name type="scientific">Nesidiocoris tenuis</name>
    <dbReference type="NCBI Taxonomy" id="355587"/>
    <lineage>
        <taxon>Eukaryota</taxon>
        <taxon>Metazoa</taxon>
        <taxon>Ecdysozoa</taxon>
        <taxon>Arthropoda</taxon>
        <taxon>Hexapoda</taxon>
        <taxon>Insecta</taxon>
        <taxon>Pterygota</taxon>
        <taxon>Neoptera</taxon>
        <taxon>Paraneoptera</taxon>
        <taxon>Hemiptera</taxon>
        <taxon>Heteroptera</taxon>
        <taxon>Panheteroptera</taxon>
        <taxon>Cimicomorpha</taxon>
        <taxon>Miridae</taxon>
        <taxon>Dicyphina</taxon>
        <taxon>Nesidiocoris</taxon>
    </lineage>
</organism>
<dbReference type="GO" id="GO:0005634">
    <property type="term" value="C:nucleus"/>
    <property type="evidence" value="ECO:0007669"/>
    <property type="project" value="TreeGrafter"/>
</dbReference>
<dbReference type="Gene3D" id="1.20.900.10">
    <property type="entry name" value="Dbl homology (DH) domain"/>
    <property type="match status" value="1"/>
</dbReference>
<sequence length="1416" mass="156492">MESLQSDSSPSGVYTSIPDRRSSDSPRTRDSVYMRLDAVPMALRDVSNYRLDETPPLTPEELVHGVQRCRTGLKRTRKMTEPTAGRSPERKKQPCVDRHYHQHQIGLADQACTGWMSASKFSLDSAKSTLQIEYSPLALRCAQSLMAVSSESSSPPSSLYYMNHSASPIELDHKEIPLKPEEKEIILNTPLNSKNAKIREEIVRRLWSSPTEMSPLASKFNFLQLNNPFCESTIIRDLHISPVDLDALKTSPEHKSLLGIRRNCVSLDDVNSPVRTSCDNSVRTCIQTNNDRHEFSVSSLALSEADIVHAKNEVNTERNAVSVGNLTDLTNCKSNISERESSSFATSIDPNEPSLLRRQKVIRRRRGVEGILDGEKARKIARSCLTLPDGIPSPFESPAVMGRVRRPAISLLTLPRGIPSPPTPVQEKKQLPPPQHQETLALPLADEEISSPDAHQATPDSLHTWDSHNLHFLKTPKLTSNHILNDATLTEISATVSSASSKIDESDEDGLSSLGGCFAGDKLENVFHNRGEHGPLIDGKNLPPDMRTEKFFEPEVRHKIDTRGYRSRLGEESSPSGGETRGVWRVGCWEPPKDQCTLRWPGGRLGGGGRRRGGPLAAASELAALSRPTDPYVPTRPPPAPQLDKRAARRSADRPPRQDANTLCMCPVILTGMPCESADRRYLMTRRDTNQSHVQRVNSVQVQKINCPLSRHDVQEGIDVMANQSESSVEELISIDDSDVCQSIDIVHEDQIFLRHLELDPDEEEVAATTTVGVGMGALPVTVTVASPPRPGRTPFTTTRVLTRQPGGSFGFSIAWTHPPRVERVESGLPADQAGLRPGDYVIFVGKTNVVTLQEDEILQLIKNSGNRVILEAYRKSGGSGGGGGSSGPVKSLSQQPRSSTACSATTTATASLEITKRRLHLPQVTFNSEFRLCSELANQSSAPPTEEECRKRSIYQLLGKEQNYALCMQFGIARFMLPLAERKDIITAVEHQTLFQNAQELLRHTEDILEMYVQEETLGQSIGRIYQKKPFILSAPGRQWIFGGDLSRVEGRSVRPFWALLFTDLLLFAKVSRDRVIFVTEEPLSLNMISQALFSIRKKDSNKNPTAVDLIDHRCRQLGKSGVSKGSALHLAQWLRGELGEGSPETEEPPEIWSPNTMRRRVAKLRTKSGAVPYRSISRTEEIELSDAEQSTSADSQVETKMTVKSTSANSEKLMAVCRKCHKTCLDKNKTNSSNASNGETTDINANRSYSCKDPDDRVVQGFSDESNWGGPHSSTATLSPTDPFLPVPHISVQPPTPTTTAGSGGHQTTGSSGSGNNINNNFDWDSDSPKRQQFKVNHSHITRQFSDEGVESDGEIEEPPYRSLSPCGLKRYGTVSSLEKLDEDESEEDTSREQEDLPQGQQPRSHYTHDTTHV</sequence>
<feature type="region of interest" description="Disordered" evidence="1">
    <location>
        <begin position="566"/>
        <end position="585"/>
    </location>
</feature>
<evidence type="ECO:0000259" key="2">
    <source>
        <dbReference type="PROSITE" id="PS50106"/>
    </source>
</evidence>
<name>A0A6H5HSB8_9HEMI</name>
<accession>A0A6H5HSB8</accession>
<dbReference type="InterPro" id="IPR001478">
    <property type="entry name" value="PDZ"/>
</dbReference>
<gene>
    <name evidence="3" type="ORF">NTEN_LOCUS24170</name>
</gene>